<comment type="caution">
    <text evidence="2">The sequence shown here is derived from an EMBL/GenBank/DDBJ whole genome shotgun (WGS) entry which is preliminary data.</text>
</comment>
<sequence length="359" mass="37684">MQNGPRQQWEASQKSLAGRRTLFWDDASKAANGGQRTLLSRPYPKLPLSFSDRGEPNSPEYLAVEEAILGLNWELDSTTFESSCGRSSTARTDGMRELLAEQSGPEWQERPRWCGLGKPLPLHELLKGIAIADFAATMQTAGFRQSVSNGPRRQRSVPRLRPPSARFTRPSSTGSSVPSRPCTAGSSRPSSAGPPKCGPGEKTIIRAVSRSDGPLKVHGQAPARPSGASRSEAGPKGRRIRQESDGLRTSPTGRPKIPGPRGSGARPVSARGAPKASPVAVPPASPRDSPPTASAARPALAAAAAAVAPPPPRLRPVSPSRSSACGPTPSPSRPGSAGARATPPPTSWWQSCGAAPQRR</sequence>
<organism evidence="2 3">
    <name type="scientific">Polarella glacialis</name>
    <name type="common">Dinoflagellate</name>
    <dbReference type="NCBI Taxonomy" id="89957"/>
    <lineage>
        <taxon>Eukaryota</taxon>
        <taxon>Sar</taxon>
        <taxon>Alveolata</taxon>
        <taxon>Dinophyceae</taxon>
        <taxon>Suessiales</taxon>
        <taxon>Suessiaceae</taxon>
        <taxon>Polarella</taxon>
    </lineage>
</organism>
<feature type="compositionally biased region" description="Low complexity" evidence="1">
    <location>
        <begin position="290"/>
        <end position="307"/>
    </location>
</feature>
<evidence type="ECO:0000256" key="1">
    <source>
        <dbReference type="SAM" id="MobiDB-lite"/>
    </source>
</evidence>
<evidence type="ECO:0000313" key="2">
    <source>
        <dbReference type="EMBL" id="CAE8603888.1"/>
    </source>
</evidence>
<dbReference type="Proteomes" id="UP000654075">
    <property type="component" value="Unassembled WGS sequence"/>
</dbReference>
<reference evidence="2" key="1">
    <citation type="submission" date="2021-02" db="EMBL/GenBank/DDBJ databases">
        <authorList>
            <person name="Dougan E. K."/>
            <person name="Rhodes N."/>
            <person name="Thang M."/>
            <person name="Chan C."/>
        </authorList>
    </citation>
    <scope>NUCLEOTIDE SEQUENCE</scope>
</reference>
<keyword evidence="3" id="KW-1185">Reference proteome</keyword>
<feature type="compositionally biased region" description="Polar residues" evidence="1">
    <location>
        <begin position="169"/>
        <end position="178"/>
    </location>
</feature>
<name>A0A813EPF2_POLGL</name>
<accession>A0A813EPF2</accession>
<dbReference type="EMBL" id="CAJNNV010015842">
    <property type="protein sequence ID" value="CAE8603888.1"/>
    <property type="molecule type" value="Genomic_DNA"/>
</dbReference>
<feature type="compositionally biased region" description="Low complexity" evidence="1">
    <location>
        <begin position="184"/>
        <end position="195"/>
    </location>
</feature>
<protein>
    <submittedName>
        <fullName evidence="2">Uncharacterized protein</fullName>
    </submittedName>
</protein>
<gene>
    <name evidence="2" type="ORF">PGLA1383_LOCUS22088</name>
</gene>
<dbReference type="AlphaFoldDB" id="A0A813EPF2"/>
<proteinExistence type="predicted"/>
<feature type="region of interest" description="Disordered" evidence="1">
    <location>
        <begin position="143"/>
        <end position="359"/>
    </location>
</feature>
<feature type="compositionally biased region" description="Low complexity" evidence="1">
    <location>
        <begin position="315"/>
        <end position="324"/>
    </location>
</feature>
<evidence type="ECO:0000313" key="3">
    <source>
        <dbReference type="Proteomes" id="UP000654075"/>
    </source>
</evidence>
<feature type="compositionally biased region" description="Pro residues" evidence="1">
    <location>
        <begin position="280"/>
        <end position="289"/>
    </location>
</feature>